<evidence type="ECO:0000256" key="7">
    <source>
        <dbReference type="ARBA" id="ARBA00022840"/>
    </source>
</evidence>
<comment type="function">
    <text evidence="11">A helicase/nuclease that prepares dsDNA breaks (DSB) for recombinational DNA repair. Binds to DSBs and unwinds DNA via a highly rapid and processive ATP-dependent bidirectional helicase activity. Unwinds dsDNA until it encounters a Chi (crossover hotspot instigator) sequence from the 3' direction. Cuts ssDNA a few nucleotides 3' to the Chi site. The properties and activities of the enzyme are changed at Chi. The Chi-altered holoenzyme produces a long 3'-ssDNA overhang and facilitates RecA-binding to the ssDNA for homologous DNA recombination and repair. Holoenzyme degrades any linearized DNA that is unable to undergo homologous recombination. In the holoenzyme this subunit has ssDNA-dependent ATPase and 5'-3' helicase activity. When added to pre-assembled RecBC greatly stimulates nuclease activity and augments holoenzyme processivity. Negatively regulates the RecA-loading ability of RecBCD.</text>
</comment>
<dbReference type="SMART" id="SM00382">
    <property type="entry name" value="AAA"/>
    <property type="match status" value="1"/>
</dbReference>
<comment type="miscellaneous">
    <text evidence="11">In the RecBCD complex, RecB has a slow 3'-5' helicase, an exonuclease activity and loads RecA onto ssDNA, RecD has a fast 5'-3' helicase activity, while RecC stimulates the ATPase and processivity of the RecB helicase and contributes to recognition of the Chi site.</text>
</comment>
<dbReference type="InterPro" id="IPR050534">
    <property type="entry name" value="Coronavir_polyprotein_1ab"/>
</dbReference>
<dbReference type="Proteomes" id="UP000242857">
    <property type="component" value="Unassembled WGS sequence"/>
</dbReference>
<dbReference type="PANTHER" id="PTHR43788">
    <property type="entry name" value="DNA2/NAM7 HELICASE FAMILY MEMBER"/>
    <property type="match status" value="1"/>
</dbReference>
<feature type="binding site" evidence="11">
    <location>
        <begin position="176"/>
        <end position="183"/>
    </location>
    <ligand>
        <name>ATP</name>
        <dbReference type="ChEBI" id="CHEBI:30616"/>
    </ligand>
</feature>
<dbReference type="GO" id="GO:0009338">
    <property type="term" value="C:exodeoxyribonuclease V complex"/>
    <property type="evidence" value="ECO:0007669"/>
    <property type="project" value="InterPro"/>
</dbReference>
<evidence type="ECO:0000256" key="5">
    <source>
        <dbReference type="ARBA" id="ARBA00022806"/>
    </source>
</evidence>
<proteinExistence type="inferred from homology"/>
<evidence type="ECO:0000256" key="11">
    <source>
        <dbReference type="HAMAP-Rule" id="MF_01487"/>
    </source>
</evidence>
<dbReference type="STRING" id="213588.SAMN02745204_01299"/>
<protein>
    <recommendedName>
        <fullName evidence="11">RecBCD enzyme subunit RecD</fullName>
        <ecNumber evidence="11">5.6.2.3</ecNumber>
    </recommendedName>
    <alternativeName>
        <fullName evidence="11">DNA 5'-3' helicase subunit RecD</fullName>
    </alternativeName>
    <alternativeName>
        <fullName evidence="11">Exonuclease V subunit RecD</fullName>
        <shortName evidence="11">ExoV subunit RecD</shortName>
    </alternativeName>
    <alternativeName>
        <fullName evidence="11">Helicase/nuclease RecBCD subunit RecD</fullName>
    </alternativeName>
</protein>
<keyword evidence="3 11" id="KW-0227">DNA damage</keyword>
<evidence type="ECO:0000256" key="1">
    <source>
        <dbReference type="ARBA" id="ARBA00022722"/>
    </source>
</evidence>
<accession>A0A1M4X005</accession>
<comment type="similarity">
    <text evidence="11">Belongs to the RecD family.</text>
</comment>
<dbReference type="GO" id="GO:0043139">
    <property type="term" value="F:5'-3' DNA helicase activity"/>
    <property type="evidence" value="ECO:0007669"/>
    <property type="project" value="UniProtKB-UniRule"/>
</dbReference>
<keyword evidence="7 11" id="KW-0067">ATP-binding</keyword>
<keyword evidence="8 11" id="KW-0238">DNA-binding</keyword>
<dbReference type="GO" id="GO:0016887">
    <property type="term" value="F:ATP hydrolysis activity"/>
    <property type="evidence" value="ECO:0007669"/>
    <property type="project" value="RHEA"/>
</dbReference>
<gene>
    <name evidence="11" type="primary">recD</name>
    <name evidence="13" type="ORF">SAMN02745204_01299</name>
</gene>
<feature type="domain" description="AAA+ ATPase" evidence="12">
    <location>
        <begin position="168"/>
        <end position="361"/>
    </location>
</feature>
<evidence type="ECO:0000313" key="14">
    <source>
        <dbReference type="Proteomes" id="UP000242857"/>
    </source>
</evidence>
<dbReference type="HAMAP" id="MF_01487">
    <property type="entry name" value="RecD"/>
    <property type="match status" value="1"/>
</dbReference>
<keyword evidence="14" id="KW-1185">Reference proteome</keyword>
<organism evidence="13 14">
    <name type="scientific">Thermomonas hydrothermalis</name>
    <dbReference type="NCBI Taxonomy" id="213588"/>
    <lineage>
        <taxon>Bacteria</taxon>
        <taxon>Pseudomonadati</taxon>
        <taxon>Pseudomonadota</taxon>
        <taxon>Gammaproteobacteria</taxon>
        <taxon>Lysobacterales</taxon>
        <taxon>Lysobacteraceae</taxon>
        <taxon>Thermomonas</taxon>
    </lineage>
</organism>
<evidence type="ECO:0000256" key="4">
    <source>
        <dbReference type="ARBA" id="ARBA00022801"/>
    </source>
</evidence>
<dbReference type="GO" id="GO:0008854">
    <property type="term" value="F:exodeoxyribonuclease V activity"/>
    <property type="evidence" value="ECO:0007669"/>
    <property type="project" value="InterPro"/>
</dbReference>
<dbReference type="CDD" id="cd18809">
    <property type="entry name" value="SF1_C_RecD"/>
    <property type="match status" value="1"/>
</dbReference>
<evidence type="ECO:0000256" key="2">
    <source>
        <dbReference type="ARBA" id="ARBA00022741"/>
    </source>
</evidence>
<keyword evidence="6 11" id="KW-0269">Exonuclease</keyword>
<reference evidence="14" key="1">
    <citation type="submission" date="2016-11" db="EMBL/GenBank/DDBJ databases">
        <authorList>
            <person name="Varghese N."/>
            <person name="Submissions S."/>
        </authorList>
    </citation>
    <scope>NUCLEOTIDE SEQUENCE [LARGE SCALE GENOMIC DNA]</scope>
    <source>
        <strain evidence="14">DSM 14834</strain>
    </source>
</reference>
<sequence length="614" mass="66141">MTANAQVMFGLSPWPEEAALPAVWRDLDRALWRWVRTHGGDPLLAELAGWASHADGQGHSALPLMTPPAPYPQWDPQALAALQHSPLVTVPGVSDGGPPRPFVLDAGMFYLYRNYRAEVDVAQALRTRRMAAQPAQYPPSEADLRALFHGRWTPEEALQRAAVAQAPGRRLLVLTGGPGTGKTTTVLRMLLALSREYAARSGADLLPQVRLAAPTGKAAQRLGDALRQGVARLAQAQPPLPADWHHHLQALAQAESATVHRLLGSRARQGGFAHHAGARLPADIVVVDEASMLDLSLLRALLAALREDAVLVLVGDADQLTSVGTGSVLMDIVQALEDDPRDDLVRLQHCFRADATLVPILAAVRAGDPAAFQRALDQAGAVARWHPVDTTATLRRHLQAWAETLARTLTAAAIDTPVAATDAETLRQRLALLRQRQLLCAQRDGPFGAVQAAALIAARLRARAPGWGERWYPGRSVMITRNDPAARLYNGDVGLCLPVDIGGGEIRLRVLFDPAEQPVADAAPPRLFEPDLLPPHEDAFAITVHKSQGSEYGHVAVLLPPDVESPLLSRQTLYTGLSRAQHSLELWSSPPALARALHTVLHRHGRLAARIGGG</sequence>
<dbReference type="Gene3D" id="1.10.10.1020">
    <property type="entry name" value="RecBCD complex, subunit RecD, N-terminal domain"/>
    <property type="match status" value="1"/>
</dbReference>
<dbReference type="InterPro" id="IPR027785">
    <property type="entry name" value="UvrD-like_helicase_C"/>
</dbReference>
<dbReference type="NCBIfam" id="TIGR01447">
    <property type="entry name" value="recD"/>
    <property type="match status" value="1"/>
</dbReference>
<dbReference type="SUPFAM" id="SSF52540">
    <property type="entry name" value="P-loop containing nucleoside triphosphate hydrolases"/>
    <property type="match status" value="2"/>
</dbReference>
<comment type="subunit">
    <text evidence="11">Heterotrimer of RecB, RecC and RecD. All subunits contribute to DNA-binding.</text>
</comment>
<dbReference type="Pfam" id="PF21185">
    <property type="entry name" value="RecD_N"/>
    <property type="match status" value="1"/>
</dbReference>
<dbReference type="GO" id="GO:0017116">
    <property type="term" value="F:single-stranded DNA helicase activity"/>
    <property type="evidence" value="ECO:0007669"/>
    <property type="project" value="TreeGrafter"/>
</dbReference>
<dbReference type="PANTHER" id="PTHR43788:SF6">
    <property type="entry name" value="DNA HELICASE B"/>
    <property type="match status" value="1"/>
</dbReference>
<dbReference type="EC" id="5.6.2.3" evidence="11"/>
<dbReference type="Gene3D" id="3.40.50.300">
    <property type="entry name" value="P-loop containing nucleotide triphosphate hydrolases"/>
    <property type="match status" value="3"/>
</dbReference>
<evidence type="ECO:0000256" key="3">
    <source>
        <dbReference type="ARBA" id="ARBA00022763"/>
    </source>
</evidence>
<dbReference type="GO" id="GO:0003677">
    <property type="term" value="F:DNA binding"/>
    <property type="evidence" value="ECO:0007669"/>
    <property type="project" value="UniProtKB-UniRule"/>
</dbReference>
<keyword evidence="1 11" id="KW-0540">Nuclease</keyword>
<comment type="catalytic activity">
    <reaction evidence="11">
        <text>ATP + H2O = ADP + phosphate + H(+)</text>
        <dbReference type="Rhea" id="RHEA:13065"/>
        <dbReference type="ChEBI" id="CHEBI:15377"/>
        <dbReference type="ChEBI" id="CHEBI:15378"/>
        <dbReference type="ChEBI" id="CHEBI:30616"/>
        <dbReference type="ChEBI" id="CHEBI:43474"/>
        <dbReference type="ChEBI" id="CHEBI:456216"/>
        <dbReference type="EC" id="5.6.2.3"/>
    </reaction>
</comment>
<dbReference type="Pfam" id="PF13245">
    <property type="entry name" value="AAA_19"/>
    <property type="match status" value="1"/>
</dbReference>
<dbReference type="GO" id="GO:0005524">
    <property type="term" value="F:ATP binding"/>
    <property type="evidence" value="ECO:0007669"/>
    <property type="project" value="UniProtKB-UniRule"/>
</dbReference>
<keyword evidence="5 11" id="KW-0347">Helicase</keyword>
<dbReference type="InterPro" id="IPR003593">
    <property type="entry name" value="AAA+_ATPase"/>
</dbReference>
<dbReference type="InterPro" id="IPR049550">
    <property type="entry name" value="RecD_N"/>
</dbReference>
<dbReference type="AlphaFoldDB" id="A0A1M4X005"/>
<dbReference type="EMBL" id="FQUK01000018">
    <property type="protein sequence ID" value="SHE86785.1"/>
    <property type="molecule type" value="Genomic_DNA"/>
</dbReference>
<keyword evidence="4 11" id="KW-0378">Hydrolase</keyword>
<evidence type="ECO:0000259" key="12">
    <source>
        <dbReference type="SMART" id="SM00382"/>
    </source>
</evidence>
<keyword evidence="9 11" id="KW-0234">DNA repair</keyword>
<evidence type="ECO:0000256" key="6">
    <source>
        <dbReference type="ARBA" id="ARBA00022839"/>
    </source>
</evidence>
<dbReference type="InterPro" id="IPR027417">
    <property type="entry name" value="P-loop_NTPase"/>
</dbReference>
<evidence type="ECO:0000256" key="10">
    <source>
        <dbReference type="ARBA" id="ARBA00023235"/>
    </source>
</evidence>
<evidence type="ECO:0000313" key="13">
    <source>
        <dbReference type="EMBL" id="SHE86785.1"/>
    </source>
</evidence>
<evidence type="ECO:0000256" key="8">
    <source>
        <dbReference type="ARBA" id="ARBA00023125"/>
    </source>
</evidence>
<evidence type="ECO:0000256" key="9">
    <source>
        <dbReference type="ARBA" id="ARBA00023204"/>
    </source>
</evidence>
<dbReference type="Pfam" id="PF13538">
    <property type="entry name" value="UvrD_C_2"/>
    <property type="match status" value="1"/>
</dbReference>
<keyword evidence="10 11" id="KW-0413">Isomerase</keyword>
<dbReference type="InterPro" id="IPR041851">
    <property type="entry name" value="RecD_N_sf"/>
</dbReference>
<dbReference type="InterPro" id="IPR006344">
    <property type="entry name" value="RecD"/>
</dbReference>
<name>A0A1M4X005_9GAMM</name>
<keyword evidence="2 11" id="KW-0547">Nucleotide-binding</keyword>
<dbReference type="RefSeq" id="WP_245770520.1">
    <property type="nucleotide sequence ID" value="NZ_FQUK01000018.1"/>
</dbReference>
<dbReference type="GO" id="GO:0000724">
    <property type="term" value="P:double-strand break repair via homologous recombination"/>
    <property type="evidence" value="ECO:0007669"/>
    <property type="project" value="UniProtKB-UniRule"/>
</dbReference>